<reference evidence="6" key="1">
    <citation type="submission" date="2020-02" db="EMBL/GenBank/DDBJ databases">
        <authorList>
            <person name="Meier V. D."/>
        </authorList>
    </citation>
    <scope>NUCLEOTIDE SEQUENCE</scope>
    <source>
        <strain evidence="6">AVDCRST_MAG32</strain>
    </source>
</reference>
<comment type="similarity">
    <text evidence="5">Belongs to the glutamate--cysteine ligase type 2 family. YbdK subfamily.</text>
</comment>
<dbReference type="PANTHER" id="PTHR36510">
    <property type="entry name" value="GLUTAMATE--CYSTEINE LIGASE 2-RELATED"/>
    <property type="match status" value="1"/>
</dbReference>
<dbReference type="NCBIfam" id="NF010041">
    <property type="entry name" value="PRK13517.1-1"/>
    <property type="match status" value="1"/>
</dbReference>
<evidence type="ECO:0000256" key="3">
    <source>
        <dbReference type="ARBA" id="ARBA00022840"/>
    </source>
</evidence>
<evidence type="ECO:0000256" key="4">
    <source>
        <dbReference type="ARBA" id="ARBA00048819"/>
    </source>
</evidence>
<dbReference type="GO" id="GO:0005524">
    <property type="term" value="F:ATP binding"/>
    <property type="evidence" value="ECO:0007669"/>
    <property type="project" value="UniProtKB-KW"/>
</dbReference>
<gene>
    <name evidence="6" type="ORF">AVDCRST_MAG32-180</name>
</gene>
<dbReference type="EC" id="6.3.2.2" evidence="5"/>
<keyword evidence="3 5" id="KW-0067">ATP-binding</keyword>
<dbReference type="SUPFAM" id="SSF55931">
    <property type="entry name" value="Glutamine synthetase/guanido kinase"/>
    <property type="match status" value="1"/>
</dbReference>
<dbReference type="GO" id="GO:0042398">
    <property type="term" value="P:modified amino acid biosynthetic process"/>
    <property type="evidence" value="ECO:0007669"/>
    <property type="project" value="InterPro"/>
</dbReference>
<dbReference type="InterPro" id="IPR050141">
    <property type="entry name" value="GCL_type2/YbdK_subfam"/>
</dbReference>
<comment type="catalytic activity">
    <reaction evidence="4 5">
        <text>L-cysteine + L-glutamate + ATP = gamma-L-glutamyl-L-cysteine + ADP + phosphate + H(+)</text>
        <dbReference type="Rhea" id="RHEA:13285"/>
        <dbReference type="ChEBI" id="CHEBI:15378"/>
        <dbReference type="ChEBI" id="CHEBI:29985"/>
        <dbReference type="ChEBI" id="CHEBI:30616"/>
        <dbReference type="ChEBI" id="CHEBI:35235"/>
        <dbReference type="ChEBI" id="CHEBI:43474"/>
        <dbReference type="ChEBI" id="CHEBI:58173"/>
        <dbReference type="ChEBI" id="CHEBI:456216"/>
        <dbReference type="EC" id="6.3.2.2"/>
    </reaction>
</comment>
<dbReference type="NCBIfam" id="TIGR02050">
    <property type="entry name" value="gshA_cyan_rel"/>
    <property type="match status" value="1"/>
</dbReference>
<accession>A0A6J4MSK4</accession>
<sequence>MRSMGVEEELILLDPGTGEPRNLAAEVVRVADAREKHNPASDDARGGTLGHELQKSQIETDNPPLTDLGELEESLRAWRERARASALEVGARVLASGTSPLSGETSALRTQRFDAMAQRYGLTLAEQLICGCHVHVDIESPEEGVGVLDRIRSWLPLLLAISANSPWWQGRDTAYESYRSQIMVRWPSAGPTPYFGTPENYRSHVDAMLATGVLLDEAMVYTDARLSALHPTVEIRTADVCLDVRDAVLVAALCRAMVETAAREWAEGVEAPRTRSPLIRLATWKAGRYGLTGDLVDFRDGTSKPAADVLAALLDHVDDALGDAGDRDHVHRGIERLLAEGTGAQVQRRLLAEAEGEDGLAFAVRAMTDVAMGQ</sequence>
<protein>
    <recommendedName>
        <fullName evidence="5">Putative glutamate--cysteine ligase 2</fullName>
        <ecNumber evidence="5">6.3.2.2</ecNumber>
    </recommendedName>
    <alternativeName>
        <fullName evidence="5">Gamma-glutamylcysteine synthetase 2</fullName>
        <shortName evidence="5">GCS 2</shortName>
        <shortName evidence="5">Gamma-GCS 2</shortName>
    </alternativeName>
</protein>
<organism evidence="6">
    <name type="scientific">uncultured Nocardioides sp</name>
    <dbReference type="NCBI Taxonomy" id="198441"/>
    <lineage>
        <taxon>Bacteria</taxon>
        <taxon>Bacillati</taxon>
        <taxon>Actinomycetota</taxon>
        <taxon>Actinomycetes</taxon>
        <taxon>Propionibacteriales</taxon>
        <taxon>Nocardioidaceae</taxon>
        <taxon>Nocardioides</taxon>
        <taxon>environmental samples</taxon>
    </lineage>
</organism>
<keyword evidence="1 5" id="KW-0436">Ligase</keyword>
<evidence type="ECO:0000313" key="6">
    <source>
        <dbReference type="EMBL" id="CAA9367695.1"/>
    </source>
</evidence>
<keyword evidence="2 5" id="KW-0547">Nucleotide-binding</keyword>
<dbReference type="InterPro" id="IPR011793">
    <property type="entry name" value="YbdK"/>
</dbReference>
<dbReference type="InterPro" id="IPR006336">
    <property type="entry name" value="GCS2"/>
</dbReference>
<evidence type="ECO:0000256" key="1">
    <source>
        <dbReference type="ARBA" id="ARBA00022598"/>
    </source>
</evidence>
<dbReference type="PANTHER" id="PTHR36510:SF1">
    <property type="entry name" value="GLUTAMATE--CYSTEINE LIGASE 2-RELATED"/>
    <property type="match status" value="1"/>
</dbReference>
<name>A0A6J4MSK4_9ACTN</name>
<dbReference type="InterPro" id="IPR014746">
    <property type="entry name" value="Gln_synth/guanido_kin_cat_dom"/>
</dbReference>
<dbReference type="Gene3D" id="3.30.590.20">
    <property type="match status" value="1"/>
</dbReference>
<comment type="function">
    <text evidence="5">ATP-dependent carboxylate-amine ligase which exhibits weak glutamate--cysteine ligase activity.</text>
</comment>
<evidence type="ECO:0000256" key="2">
    <source>
        <dbReference type="ARBA" id="ARBA00022741"/>
    </source>
</evidence>
<evidence type="ECO:0000256" key="5">
    <source>
        <dbReference type="HAMAP-Rule" id="MF_01609"/>
    </source>
</evidence>
<dbReference type="GO" id="GO:0004357">
    <property type="term" value="F:glutamate-cysteine ligase activity"/>
    <property type="evidence" value="ECO:0007669"/>
    <property type="project" value="UniProtKB-EC"/>
</dbReference>
<dbReference type="HAMAP" id="MF_01609">
    <property type="entry name" value="Glu_cys_ligase_2"/>
    <property type="match status" value="1"/>
</dbReference>
<dbReference type="EMBL" id="CADCUM010000009">
    <property type="protein sequence ID" value="CAA9367695.1"/>
    <property type="molecule type" value="Genomic_DNA"/>
</dbReference>
<dbReference type="Pfam" id="PF04107">
    <property type="entry name" value="GCS2"/>
    <property type="match status" value="1"/>
</dbReference>
<dbReference type="AlphaFoldDB" id="A0A6J4MSK4"/>
<proteinExistence type="inferred from homology"/>